<name>A0AAV7MKH3_PLEWA</name>
<comment type="caution">
    <text evidence="2">The sequence shown here is derived from an EMBL/GenBank/DDBJ whole genome shotgun (WGS) entry which is preliminary data.</text>
</comment>
<organism evidence="2 3">
    <name type="scientific">Pleurodeles waltl</name>
    <name type="common">Iberian ribbed newt</name>
    <dbReference type="NCBI Taxonomy" id="8319"/>
    <lineage>
        <taxon>Eukaryota</taxon>
        <taxon>Metazoa</taxon>
        <taxon>Chordata</taxon>
        <taxon>Craniata</taxon>
        <taxon>Vertebrata</taxon>
        <taxon>Euteleostomi</taxon>
        <taxon>Amphibia</taxon>
        <taxon>Batrachia</taxon>
        <taxon>Caudata</taxon>
        <taxon>Salamandroidea</taxon>
        <taxon>Salamandridae</taxon>
        <taxon>Pleurodelinae</taxon>
        <taxon>Pleurodeles</taxon>
    </lineage>
</organism>
<proteinExistence type="predicted"/>
<dbReference type="Proteomes" id="UP001066276">
    <property type="component" value="Chromosome 9"/>
</dbReference>
<feature type="compositionally biased region" description="Basic and acidic residues" evidence="1">
    <location>
        <begin position="39"/>
        <end position="50"/>
    </location>
</feature>
<accession>A0AAV7MKH3</accession>
<dbReference type="EMBL" id="JANPWB010000013">
    <property type="protein sequence ID" value="KAJ1103649.1"/>
    <property type="molecule type" value="Genomic_DNA"/>
</dbReference>
<sequence>MTRDGVCGSGLLNFQELPQVVQQRNGVAEGGEVEQMDTNTEREEGEERSGRQGNIGQDRAESKAGVVGVRRRHGSRRVVCDKWHMVGSAKAADGGRRRSKAKVKQRVNQRARPLVERHREKGLLCGKYVTRSRAWALRGHTEQWMCGGCGGVSTQPAPTHSKSTLKTY</sequence>
<feature type="compositionally biased region" description="Basic residues" evidence="1">
    <location>
        <begin position="97"/>
        <end position="109"/>
    </location>
</feature>
<feature type="region of interest" description="Disordered" evidence="1">
    <location>
        <begin position="89"/>
        <end position="113"/>
    </location>
</feature>
<reference evidence="2" key="1">
    <citation type="journal article" date="2022" name="bioRxiv">
        <title>Sequencing and chromosome-scale assembly of the giantPleurodeles waltlgenome.</title>
        <authorList>
            <person name="Brown T."/>
            <person name="Elewa A."/>
            <person name="Iarovenko S."/>
            <person name="Subramanian E."/>
            <person name="Araus A.J."/>
            <person name="Petzold A."/>
            <person name="Susuki M."/>
            <person name="Suzuki K.-i.T."/>
            <person name="Hayashi T."/>
            <person name="Toyoda A."/>
            <person name="Oliveira C."/>
            <person name="Osipova E."/>
            <person name="Leigh N.D."/>
            <person name="Simon A."/>
            <person name="Yun M.H."/>
        </authorList>
    </citation>
    <scope>NUCLEOTIDE SEQUENCE</scope>
    <source>
        <strain evidence="2">20211129_DDA</strain>
        <tissue evidence="2">Liver</tissue>
    </source>
</reference>
<evidence type="ECO:0000313" key="3">
    <source>
        <dbReference type="Proteomes" id="UP001066276"/>
    </source>
</evidence>
<evidence type="ECO:0000256" key="1">
    <source>
        <dbReference type="SAM" id="MobiDB-lite"/>
    </source>
</evidence>
<evidence type="ECO:0000313" key="2">
    <source>
        <dbReference type="EMBL" id="KAJ1103649.1"/>
    </source>
</evidence>
<protein>
    <submittedName>
        <fullName evidence="2">Uncharacterized protein</fullName>
    </submittedName>
</protein>
<gene>
    <name evidence="2" type="ORF">NDU88_001070</name>
</gene>
<feature type="region of interest" description="Disordered" evidence="1">
    <location>
        <begin position="27"/>
        <end position="73"/>
    </location>
</feature>
<keyword evidence="3" id="KW-1185">Reference proteome</keyword>
<dbReference type="AlphaFoldDB" id="A0AAV7MKH3"/>